<dbReference type="EC" id="1.5.1.2" evidence="4 5"/>
<evidence type="ECO:0000259" key="8">
    <source>
        <dbReference type="Pfam" id="PF14748"/>
    </source>
</evidence>
<dbReference type="InterPro" id="IPR036291">
    <property type="entry name" value="NAD(P)-bd_dom_sf"/>
</dbReference>
<comment type="catalytic activity">
    <reaction evidence="4">
        <text>L-proline + NAD(+) = (S)-1-pyrroline-5-carboxylate + NADH + 2 H(+)</text>
        <dbReference type="Rhea" id="RHEA:14105"/>
        <dbReference type="ChEBI" id="CHEBI:15378"/>
        <dbReference type="ChEBI" id="CHEBI:17388"/>
        <dbReference type="ChEBI" id="CHEBI:57540"/>
        <dbReference type="ChEBI" id="CHEBI:57945"/>
        <dbReference type="ChEBI" id="CHEBI:60039"/>
        <dbReference type="EC" id="1.5.1.2"/>
    </reaction>
</comment>
<dbReference type="Pfam" id="PF14748">
    <property type="entry name" value="P5CR_dimer"/>
    <property type="match status" value="1"/>
</dbReference>
<comment type="pathway">
    <text evidence="4 6">Amino-acid biosynthesis; L-proline biosynthesis; L-proline from L-glutamate 5-semialdehyde: step 1/1.</text>
</comment>
<dbReference type="SUPFAM" id="SSF51735">
    <property type="entry name" value="NAD(P)-binding Rossmann-fold domains"/>
    <property type="match status" value="1"/>
</dbReference>
<dbReference type="PANTHER" id="PTHR11645:SF0">
    <property type="entry name" value="PYRROLINE-5-CARBOXYLATE REDUCTASE 3"/>
    <property type="match status" value="1"/>
</dbReference>
<gene>
    <name evidence="4 9" type="primary">proC</name>
    <name evidence="9" type="ORF">N8I74_15500</name>
</gene>
<dbReference type="Proteomes" id="UP001061302">
    <property type="component" value="Chromosome"/>
</dbReference>
<dbReference type="PROSITE" id="PS00521">
    <property type="entry name" value="P5CR"/>
    <property type="match status" value="1"/>
</dbReference>
<organism evidence="9 10">
    <name type="scientific">Chitiniphilus purpureus</name>
    <dbReference type="NCBI Taxonomy" id="2981137"/>
    <lineage>
        <taxon>Bacteria</taxon>
        <taxon>Pseudomonadati</taxon>
        <taxon>Pseudomonadota</taxon>
        <taxon>Betaproteobacteria</taxon>
        <taxon>Neisseriales</taxon>
        <taxon>Chitinibacteraceae</taxon>
        <taxon>Chitiniphilus</taxon>
    </lineage>
</organism>
<dbReference type="Gene3D" id="3.40.50.720">
    <property type="entry name" value="NAD(P)-binding Rossmann-like Domain"/>
    <property type="match status" value="1"/>
</dbReference>
<dbReference type="EMBL" id="CP106753">
    <property type="protein sequence ID" value="UXY14710.1"/>
    <property type="molecule type" value="Genomic_DNA"/>
</dbReference>
<dbReference type="InterPro" id="IPR053790">
    <property type="entry name" value="P5CR-like_CS"/>
</dbReference>
<dbReference type="GO" id="GO:0004735">
    <property type="term" value="F:pyrroline-5-carboxylate reductase activity"/>
    <property type="evidence" value="ECO:0007669"/>
    <property type="project" value="UniProtKB-EC"/>
</dbReference>
<dbReference type="InterPro" id="IPR029036">
    <property type="entry name" value="P5CR_dimer"/>
</dbReference>
<evidence type="ECO:0000256" key="1">
    <source>
        <dbReference type="ARBA" id="ARBA00005525"/>
    </source>
</evidence>
<feature type="domain" description="Pyrroline-5-carboxylate reductase dimerisation" evidence="8">
    <location>
        <begin position="158"/>
        <end position="262"/>
    </location>
</feature>
<evidence type="ECO:0000256" key="3">
    <source>
        <dbReference type="ARBA" id="ARBA00023002"/>
    </source>
</evidence>
<keyword evidence="4 6" id="KW-0641">Proline biosynthesis</keyword>
<comment type="catalytic activity">
    <reaction evidence="4 6">
        <text>L-proline + NADP(+) = (S)-1-pyrroline-5-carboxylate + NADPH + 2 H(+)</text>
        <dbReference type="Rhea" id="RHEA:14109"/>
        <dbReference type="ChEBI" id="CHEBI:15378"/>
        <dbReference type="ChEBI" id="CHEBI:17388"/>
        <dbReference type="ChEBI" id="CHEBI:57783"/>
        <dbReference type="ChEBI" id="CHEBI:58349"/>
        <dbReference type="ChEBI" id="CHEBI:60039"/>
        <dbReference type="EC" id="1.5.1.2"/>
    </reaction>
</comment>
<reference evidence="9" key="1">
    <citation type="submission" date="2022-10" db="EMBL/GenBank/DDBJ databases">
        <title>Chitiniphilus purpureus sp. nov., a novel chitin-degrading bacterium isolated from crawfish pond sediment.</title>
        <authorList>
            <person name="Li K."/>
        </authorList>
    </citation>
    <scope>NUCLEOTIDE SEQUENCE</scope>
    <source>
        <strain evidence="9">CD1</strain>
    </source>
</reference>
<keyword evidence="4" id="KW-0963">Cytoplasm</keyword>
<dbReference type="InterPro" id="IPR000304">
    <property type="entry name" value="Pyrroline-COOH_reductase"/>
</dbReference>
<keyword evidence="2 4" id="KW-0521">NADP</keyword>
<keyword evidence="3 4" id="KW-0560">Oxidoreductase</keyword>
<dbReference type="InterPro" id="IPR008927">
    <property type="entry name" value="6-PGluconate_DH-like_C_sf"/>
</dbReference>
<sequence>MDISFIGGGNMAAAMIGGLIQEGTAPQRIHVVDPDETKLHELAQRYGVSTARPGAALPSSRMAVLAVKPQQLEAVARQLAPELGGTLVVSIAAGIRSDTLAHWLGGHTRIVRVMPNTPALVRAGLSGAFAAPAVSDDDRAAAETVLRAIGEVVWVAEESRIDGITAISGSGPAYVFYFMEALQEAARAQGFDVSTARTLAYQTFAGAVALALASEDDAATLRLKVTSKGGTTERAIGTFEQQGLRDIVIAAAAAAATRSRELGDELGRG</sequence>
<evidence type="ECO:0000256" key="5">
    <source>
        <dbReference type="NCBIfam" id="TIGR00112"/>
    </source>
</evidence>
<evidence type="ECO:0000313" key="10">
    <source>
        <dbReference type="Proteomes" id="UP001061302"/>
    </source>
</evidence>
<dbReference type="PIRSF" id="PIRSF000193">
    <property type="entry name" value="Pyrrol-5-carb_rd"/>
    <property type="match status" value="1"/>
</dbReference>
<evidence type="ECO:0000256" key="2">
    <source>
        <dbReference type="ARBA" id="ARBA00022857"/>
    </source>
</evidence>
<accession>A0ABY6DK20</accession>
<dbReference type="Gene3D" id="1.10.3730.10">
    <property type="entry name" value="ProC C-terminal domain-like"/>
    <property type="match status" value="1"/>
</dbReference>
<dbReference type="InterPro" id="IPR028939">
    <property type="entry name" value="P5C_Rdtase_cat_N"/>
</dbReference>
<proteinExistence type="inferred from homology"/>
<dbReference type="PANTHER" id="PTHR11645">
    <property type="entry name" value="PYRROLINE-5-CARBOXYLATE REDUCTASE"/>
    <property type="match status" value="1"/>
</dbReference>
<keyword evidence="4 6" id="KW-0028">Amino-acid biosynthesis</keyword>
<protein>
    <recommendedName>
        <fullName evidence="4 5">Pyrroline-5-carboxylate reductase</fullName>
        <shortName evidence="4">P5C reductase</shortName>
        <shortName evidence="4">P5CR</shortName>
        <ecNumber evidence="4 5">1.5.1.2</ecNumber>
    </recommendedName>
    <alternativeName>
        <fullName evidence="4">PCA reductase</fullName>
    </alternativeName>
</protein>
<comment type="subcellular location">
    <subcellularLocation>
        <location evidence="4">Cytoplasm</location>
    </subcellularLocation>
</comment>
<dbReference type="SUPFAM" id="SSF48179">
    <property type="entry name" value="6-phosphogluconate dehydrogenase C-terminal domain-like"/>
    <property type="match status" value="1"/>
</dbReference>
<evidence type="ECO:0000259" key="7">
    <source>
        <dbReference type="Pfam" id="PF03807"/>
    </source>
</evidence>
<evidence type="ECO:0000256" key="4">
    <source>
        <dbReference type="HAMAP-Rule" id="MF_01925"/>
    </source>
</evidence>
<keyword evidence="10" id="KW-1185">Reference proteome</keyword>
<name>A0ABY6DK20_9NEIS</name>
<evidence type="ECO:0000256" key="6">
    <source>
        <dbReference type="RuleBase" id="RU003903"/>
    </source>
</evidence>
<comment type="similarity">
    <text evidence="1 4 6">Belongs to the pyrroline-5-carboxylate reductase family.</text>
</comment>
<comment type="function">
    <text evidence="4">Catalyzes the reduction of 1-pyrroline-5-carboxylate (PCA) to L-proline.</text>
</comment>
<dbReference type="HAMAP" id="MF_01925">
    <property type="entry name" value="P5C_reductase"/>
    <property type="match status" value="1"/>
</dbReference>
<evidence type="ECO:0000313" key="9">
    <source>
        <dbReference type="EMBL" id="UXY14710.1"/>
    </source>
</evidence>
<dbReference type="Pfam" id="PF03807">
    <property type="entry name" value="F420_oxidored"/>
    <property type="match status" value="1"/>
</dbReference>
<dbReference type="NCBIfam" id="TIGR00112">
    <property type="entry name" value="proC"/>
    <property type="match status" value="1"/>
</dbReference>
<dbReference type="RefSeq" id="WP_263124013.1">
    <property type="nucleotide sequence ID" value="NZ_CP106753.1"/>
</dbReference>
<feature type="domain" description="Pyrroline-5-carboxylate reductase catalytic N-terminal" evidence="7">
    <location>
        <begin position="3"/>
        <end position="94"/>
    </location>
</feature>